<dbReference type="Proteomes" id="UP000004564">
    <property type="component" value="Chromosome"/>
</dbReference>
<accession>A0A6C8GDF5</accession>
<protein>
    <recommendedName>
        <fullName evidence="3">Nitrite reductase</fullName>
    </recommendedName>
</protein>
<dbReference type="InterPro" id="IPR058087">
    <property type="entry name" value="XAC2610_dom"/>
</dbReference>
<evidence type="ECO:0000313" key="2">
    <source>
        <dbReference type="Proteomes" id="UP000004564"/>
    </source>
</evidence>
<comment type="caution">
    <text evidence="1">The sequence shown here is derived from an EMBL/GenBank/DDBJ whole genome shotgun (WGS) entry which is preliminary data.</text>
</comment>
<proteinExistence type="predicted"/>
<dbReference type="AlphaFoldDB" id="A0A6C8GDF5"/>
<gene>
    <name evidence="1" type="ORF">SEENIN0B_00051</name>
</gene>
<name>A0A6C8GDF5_SALIN</name>
<reference evidence="1 2" key="1">
    <citation type="submission" date="2011-09" db="EMBL/GenBank/DDBJ databases">
        <authorList>
            <person name="McClelland M."/>
            <person name="Clifton S."/>
            <person name="Porwollik S."/>
            <person name="Cheng P."/>
            <person name="Wollam A."/>
            <person name="Wang C."/>
            <person name="Pepin K."/>
            <person name="Bhonagiri V."/>
            <person name="Fulton R."/>
            <person name="Fulton L.F."/>
            <person name="Delehaunty K."/>
            <person name="Fronick C."/>
            <person name="O'Laughlin M."/>
            <person name="Godfrey J."/>
            <person name="Waligorski J."/>
            <person name="Appelbaum E."/>
            <person name="Farmer C."/>
            <person name="Strong C."/>
            <person name="Tomlinson C."/>
            <person name="Hou S."/>
            <person name="Minx P."/>
            <person name="Warren W."/>
            <person name="Wilson R.K."/>
        </authorList>
    </citation>
    <scope>NUCLEOTIDE SEQUENCE [LARGE SCALE GENOMIC DNA]</scope>
    <source>
        <strain evidence="2">SARB 27</strain>
    </source>
</reference>
<sequence length="407" mass="45515">MPTGIREMGKIKYGLATLLAIVFWMGATSATVLELPAWERNYTGTIAGKPVNVNITRFGNTLYGYYCYEPCNQHKAAIALRGSLQDKEVHLEERVKALSGYWNAEISSSEIKGEWTSADKKRHFPVALIYLKPKNSPDIVLVTNTNDAGGYDPSKEIDCGNTPAISAIKLYRDGKLIQTLDTASVGTCSPFMPQWGDVNFDGYPDLSIVTELLAGPNAPEQTWLYDPAKQRYVDAPASYQEITSPEIDAEHKQIVSYWRGGCCSHGVNVYRWKGKTIELIDRGESYFQPVISKGKMYNCYMIPSYADGRIIYPLVRKNGHLTPPFSLDETCQPFWLTGNVRTVIQAEKPGAEPESLEIQWQENKASPGRFCPLVPFVEGNKLSPRLVTDDDVPDTCISRAEYEDIKQ</sequence>
<dbReference type="EMBL" id="AFYI01000001">
    <property type="protein sequence ID" value="EHB43757.1"/>
    <property type="molecule type" value="Genomic_DNA"/>
</dbReference>
<organism evidence="1 2">
    <name type="scientific">Salmonella enterica subsp. enterica serovar Infantis str. SARB27</name>
    <dbReference type="NCBI Taxonomy" id="596155"/>
    <lineage>
        <taxon>Bacteria</taxon>
        <taxon>Pseudomonadati</taxon>
        <taxon>Pseudomonadota</taxon>
        <taxon>Gammaproteobacteria</taxon>
        <taxon>Enterobacterales</taxon>
        <taxon>Enterobacteriaceae</taxon>
        <taxon>Salmonella</taxon>
    </lineage>
</organism>
<evidence type="ECO:0000313" key="1">
    <source>
        <dbReference type="EMBL" id="EHB43757.1"/>
    </source>
</evidence>
<evidence type="ECO:0008006" key="3">
    <source>
        <dbReference type="Google" id="ProtNLM"/>
    </source>
</evidence>
<dbReference type="NCBIfam" id="NF047539">
    <property type="entry name" value="XAC2610_fam"/>
    <property type="match status" value="1"/>
</dbReference>